<gene>
    <name evidence="1" type="ORF">RT717_10985</name>
</gene>
<evidence type="ECO:0000313" key="2">
    <source>
        <dbReference type="Proteomes" id="UP001302349"/>
    </source>
</evidence>
<evidence type="ECO:0000313" key="1">
    <source>
        <dbReference type="EMBL" id="WOK09160.1"/>
    </source>
</evidence>
<dbReference type="SUPFAM" id="SSF53335">
    <property type="entry name" value="S-adenosyl-L-methionine-dependent methyltransferases"/>
    <property type="match status" value="1"/>
</dbReference>
<dbReference type="InterPro" id="IPR029063">
    <property type="entry name" value="SAM-dependent_MTases_sf"/>
</dbReference>
<protein>
    <submittedName>
        <fullName evidence="1">SAM-dependent methyltransferase</fullName>
    </submittedName>
</protein>
<dbReference type="Pfam" id="PF01135">
    <property type="entry name" value="PCMT"/>
    <property type="match status" value="1"/>
</dbReference>
<dbReference type="GO" id="GO:0008168">
    <property type="term" value="F:methyltransferase activity"/>
    <property type="evidence" value="ECO:0007669"/>
    <property type="project" value="UniProtKB-KW"/>
</dbReference>
<dbReference type="Proteomes" id="UP001302349">
    <property type="component" value="Chromosome"/>
</dbReference>
<keyword evidence="1" id="KW-0808">Transferase</keyword>
<name>A0ABZ0IYX9_9BACT</name>
<dbReference type="EMBL" id="CP136051">
    <property type="protein sequence ID" value="WOK09160.1"/>
    <property type="molecule type" value="Genomic_DNA"/>
</dbReference>
<keyword evidence="2" id="KW-1185">Reference proteome</keyword>
<dbReference type="GO" id="GO:0032259">
    <property type="term" value="P:methylation"/>
    <property type="evidence" value="ECO:0007669"/>
    <property type="project" value="UniProtKB-KW"/>
</dbReference>
<reference evidence="1 2" key="1">
    <citation type="journal article" date="2023" name="Microbiol. Resour. Announc.">
        <title>Complete Genome Sequence of Imperialibacter roseus strain P4T.</title>
        <authorList>
            <person name="Tizabi D.R."/>
            <person name="Bachvaroff T."/>
            <person name="Hill R.T."/>
        </authorList>
    </citation>
    <scope>NUCLEOTIDE SEQUENCE [LARGE SCALE GENOMIC DNA]</scope>
    <source>
        <strain evidence="1 2">P4T</strain>
    </source>
</reference>
<organism evidence="1 2">
    <name type="scientific">Imperialibacter roseus</name>
    <dbReference type="NCBI Taxonomy" id="1324217"/>
    <lineage>
        <taxon>Bacteria</taxon>
        <taxon>Pseudomonadati</taxon>
        <taxon>Bacteroidota</taxon>
        <taxon>Cytophagia</taxon>
        <taxon>Cytophagales</taxon>
        <taxon>Flammeovirgaceae</taxon>
        <taxon>Imperialibacter</taxon>
    </lineage>
</organism>
<dbReference type="Gene3D" id="3.40.50.150">
    <property type="entry name" value="Vaccinia Virus protein VP39"/>
    <property type="match status" value="1"/>
</dbReference>
<dbReference type="RefSeq" id="WP_317491781.1">
    <property type="nucleotide sequence ID" value="NZ_CP136051.1"/>
</dbReference>
<dbReference type="CDD" id="cd02440">
    <property type="entry name" value="AdoMet_MTases"/>
    <property type="match status" value="1"/>
</dbReference>
<sequence>MDVTQPSEATHYKLLIEVQTMVIDSLKLNANVADSEFDKIYPYSVRQKSKVHWTPVKVAEAAASLLVDRPGIKVLDIGSGAGKFCLVGAVVTNGIFTGIEQRKYLVDVSNSLFNNYGLSNAQAIHANILSVDFKQYDAFYFYNPFMENLCIHQRIDDTVRLSVDHYKRYLRYIHHQLTELPLGTKVVTYCSNGMKIPLSYRKERTYMDGSLDLWIKNSPHDNH</sequence>
<accession>A0ABZ0IYX9</accession>
<keyword evidence="1" id="KW-0489">Methyltransferase</keyword>
<proteinExistence type="predicted"/>